<feature type="transmembrane region" description="Helical" evidence="10">
    <location>
        <begin position="444"/>
        <end position="464"/>
    </location>
</feature>
<dbReference type="PANTHER" id="PTHR43549">
    <property type="entry name" value="MULTIDRUG RESISTANCE PROTEIN YPNP-RELATED"/>
    <property type="match status" value="1"/>
</dbReference>
<evidence type="ECO:0000256" key="9">
    <source>
        <dbReference type="SAM" id="MobiDB-lite"/>
    </source>
</evidence>
<feature type="transmembrane region" description="Helical" evidence="10">
    <location>
        <begin position="738"/>
        <end position="761"/>
    </location>
</feature>
<dbReference type="PANTHER" id="PTHR43549:SF3">
    <property type="entry name" value="MULTIDRUG RESISTANCE PROTEIN YPNP-RELATED"/>
    <property type="match status" value="1"/>
</dbReference>
<accession>A0ABQ3RLB1</accession>
<evidence type="ECO:0000256" key="6">
    <source>
        <dbReference type="ARBA" id="ARBA00022984"/>
    </source>
</evidence>
<protein>
    <submittedName>
        <fullName evidence="11">Lipid II flippase MurJ</fullName>
    </submittedName>
</protein>
<evidence type="ECO:0000256" key="10">
    <source>
        <dbReference type="SAM" id="Phobius"/>
    </source>
</evidence>
<evidence type="ECO:0000256" key="8">
    <source>
        <dbReference type="ARBA" id="ARBA00023136"/>
    </source>
</evidence>
<dbReference type="InterPro" id="IPR004268">
    <property type="entry name" value="MurJ"/>
</dbReference>
<sequence>MNAPYDGDRGQGAAGSGYPEPPPEPGQVPPQHAADMYLQDAYEQDPYRAHDLAAQDPVAEALYDRAAHPPPPPGSYEAQQPLYAPPAQSPYAPDPRVWAQPPAPEPGATQYLPYGEDPRTTQFVGVDDLVTHSGEEYHEPDAFAHLFKDQQHGGGHAPMDPPAVHGQYPQQYGQSPQQGHAYAGGYPAGPAAPGYPAQSTDPAPAVAADSGSVQPEVPASGDTPSGAVAPVAPVAPAKKGGKAAGLLKSSAVMAAGTMVSRLTGFIRSALIAAALGLGFLADSFQVAYQLPTMIYILTVGGGLNSVFVPQLVRSMKEDEDGGEAFANRLLTLVMVALAALTGLAMFAAPLLVRLLANPVASDPAANEVAVTFTRYFLPSIFFMGIHVVMGQILNARGKFGAMMWTPVLNNIVIIVTLGMFIWVYGTAANSHMDVTSIPPEGQRLLGVGVLLGLVVQALAMIPYLRETGFRIRLRFDWKGHGLGKAAMLAKWTVLFVLANQAGAMVVTQLSTAAGSDSGVKGTGFAAYANAQLIWGLPQAIITVSLMAALLPRISRSASENDTGAVRDDISQGLRTTAVAIVPIAFGFVALGVPMCTLIFGSAGTGAATNMGYMLMAFGLGLIPYSVQYVVLRAFYAYEDTRTPFYNTVIVAAVNAGASALCYFVLPARWAVAGMAAAYGLSYAIGVGIAWRRLRKRLGGDLDGSRVVRTYARLGIASVPAALLSGAACYGVGHTLGLGVVGSFAALIAGGAVLVGVFFVAARRMRIEELNSLVGMVRGRLGR</sequence>
<feature type="region of interest" description="Disordered" evidence="9">
    <location>
        <begin position="149"/>
        <end position="225"/>
    </location>
</feature>
<dbReference type="NCBIfam" id="TIGR01695">
    <property type="entry name" value="murJ_mviN"/>
    <property type="match status" value="1"/>
</dbReference>
<evidence type="ECO:0000313" key="12">
    <source>
        <dbReference type="Proteomes" id="UP000646738"/>
    </source>
</evidence>
<evidence type="ECO:0000256" key="3">
    <source>
        <dbReference type="ARBA" id="ARBA00022475"/>
    </source>
</evidence>
<keyword evidence="3" id="KW-1003">Cell membrane</keyword>
<name>A0ABQ3RLB1_STRRR</name>
<keyword evidence="12" id="KW-1185">Reference proteome</keyword>
<evidence type="ECO:0000256" key="4">
    <source>
        <dbReference type="ARBA" id="ARBA00022692"/>
    </source>
</evidence>
<feature type="compositionally biased region" description="Pro residues" evidence="9">
    <location>
        <begin position="19"/>
        <end position="28"/>
    </location>
</feature>
<evidence type="ECO:0000313" key="11">
    <source>
        <dbReference type="EMBL" id="GHI56648.1"/>
    </source>
</evidence>
<keyword evidence="8 10" id="KW-0472">Membrane</keyword>
<feature type="transmembrane region" description="Helical" evidence="10">
    <location>
        <begin position="611"/>
        <end position="631"/>
    </location>
</feature>
<comment type="subcellular location">
    <subcellularLocation>
        <location evidence="1">Cell membrane</location>
        <topology evidence="1">Multi-pass membrane protein</topology>
    </subcellularLocation>
</comment>
<dbReference type="RefSeq" id="WP_189994913.1">
    <property type="nucleotide sequence ID" value="NZ_BNCB01000007.1"/>
</dbReference>
<feature type="transmembrane region" description="Helical" evidence="10">
    <location>
        <begin position="526"/>
        <end position="550"/>
    </location>
</feature>
<evidence type="ECO:0000256" key="5">
    <source>
        <dbReference type="ARBA" id="ARBA00022960"/>
    </source>
</evidence>
<keyword evidence="4 10" id="KW-0812">Transmembrane</keyword>
<keyword evidence="7 10" id="KW-1133">Transmembrane helix</keyword>
<feature type="transmembrane region" description="Helical" evidence="10">
    <location>
        <begin position="375"/>
        <end position="395"/>
    </location>
</feature>
<proteinExistence type="predicted"/>
<feature type="transmembrane region" description="Helical" evidence="10">
    <location>
        <begin position="262"/>
        <end position="281"/>
    </location>
</feature>
<feature type="transmembrane region" description="Helical" evidence="10">
    <location>
        <begin position="710"/>
        <end position="732"/>
    </location>
</feature>
<keyword evidence="2" id="KW-0813">Transport</keyword>
<dbReference type="PRINTS" id="PR01806">
    <property type="entry name" value="VIRFACTRMVIN"/>
</dbReference>
<dbReference type="CDD" id="cd13123">
    <property type="entry name" value="MATE_MurJ_like"/>
    <property type="match status" value="1"/>
</dbReference>
<dbReference type="Proteomes" id="UP000646738">
    <property type="component" value="Unassembled WGS sequence"/>
</dbReference>
<organism evidence="11 12">
    <name type="scientific">Streptomyces rubradiris</name>
    <name type="common">Streptomyces achromogenes subsp. rubradiris</name>
    <dbReference type="NCBI Taxonomy" id="285531"/>
    <lineage>
        <taxon>Bacteria</taxon>
        <taxon>Bacillati</taxon>
        <taxon>Actinomycetota</taxon>
        <taxon>Actinomycetes</taxon>
        <taxon>Kitasatosporales</taxon>
        <taxon>Streptomycetaceae</taxon>
        <taxon>Streptomyces</taxon>
    </lineage>
</organism>
<feature type="transmembrane region" description="Helical" evidence="10">
    <location>
        <begin position="329"/>
        <end position="355"/>
    </location>
</feature>
<feature type="transmembrane region" description="Helical" evidence="10">
    <location>
        <begin position="287"/>
        <end position="308"/>
    </location>
</feature>
<feature type="transmembrane region" description="Helical" evidence="10">
    <location>
        <begin position="671"/>
        <end position="690"/>
    </location>
</feature>
<evidence type="ECO:0000256" key="1">
    <source>
        <dbReference type="ARBA" id="ARBA00004651"/>
    </source>
</evidence>
<dbReference type="InterPro" id="IPR052031">
    <property type="entry name" value="Membrane_Transporter-Flippase"/>
</dbReference>
<feature type="transmembrane region" description="Helical" evidence="10">
    <location>
        <begin position="576"/>
        <end position="599"/>
    </location>
</feature>
<keyword evidence="5" id="KW-0133">Cell shape</keyword>
<feature type="transmembrane region" description="Helical" evidence="10">
    <location>
        <begin position="485"/>
        <end position="506"/>
    </location>
</feature>
<dbReference type="EMBL" id="BNEA01000015">
    <property type="protein sequence ID" value="GHI56648.1"/>
    <property type="molecule type" value="Genomic_DNA"/>
</dbReference>
<feature type="compositionally biased region" description="Low complexity" evidence="9">
    <location>
        <begin position="166"/>
        <end position="197"/>
    </location>
</feature>
<evidence type="ECO:0000256" key="2">
    <source>
        <dbReference type="ARBA" id="ARBA00022448"/>
    </source>
</evidence>
<keyword evidence="6" id="KW-0573">Peptidoglycan synthesis</keyword>
<gene>
    <name evidence="11" type="ORF">Srubr_64940</name>
</gene>
<comment type="caution">
    <text evidence="11">The sequence shown here is derived from an EMBL/GenBank/DDBJ whole genome shotgun (WGS) entry which is preliminary data.</text>
</comment>
<feature type="transmembrane region" description="Helical" evidence="10">
    <location>
        <begin position="407"/>
        <end position="424"/>
    </location>
</feature>
<reference evidence="12" key="1">
    <citation type="submission" date="2023-07" db="EMBL/GenBank/DDBJ databases">
        <title>Whole genome shotgun sequence of Streptomyces achromogenes subsp. rubradiris NBRC 14000.</title>
        <authorList>
            <person name="Komaki H."/>
            <person name="Tamura T."/>
        </authorList>
    </citation>
    <scope>NUCLEOTIDE SEQUENCE [LARGE SCALE GENOMIC DNA]</scope>
    <source>
        <strain evidence="12">NBRC 14000</strain>
    </source>
</reference>
<dbReference type="Pfam" id="PF03023">
    <property type="entry name" value="MurJ"/>
    <property type="match status" value="1"/>
</dbReference>
<feature type="region of interest" description="Disordered" evidence="9">
    <location>
        <begin position="1"/>
        <end position="120"/>
    </location>
</feature>
<evidence type="ECO:0000256" key="7">
    <source>
        <dbReference type="ARBA" id="ARBA00022989"/>
    </source>
</evidence>
<feature type="transmembrane region" description="Helical" evidence="10">
    <location>
        <begin position="643"/>
        <end position="665"/>
    </location>
</feature>